<keyword evidence="3" id="KW-1185">Reference proteome</keyword>
<feature type="compositionally biased region" description="Gly residues" evidence="1">
    <location>
        <begin position="36"/>
        <end position="45"/>
    </location>
</feature>
<reference evidence="2 3" key="1">
    <citation type="journal article" date="2015" name="Proc. Natl. Acad. Sci. U.S.A.">
        <title>The resurrection genome of Boea hygrometrica: A blueprint for survival of dehydration.</title>
        <authorList>
            <person name="Xiao L."/>
            <person name="Yang G."/>
            <person name="Zhang L."/>
            <person name="Yang X."/>
            <person name="Zhao S."/>
            <person name="Ji Z."/>
            <person name="Zhou Q."/>
            <person name="Hu M."/>
            <person name="Wang Y."/>
            <person name="Chen M."/>
            <person name="Xu Y."/>
            <person name="Jin H."/>
            <person name="Xiao X."/>
            <person name="Hu G."/>
            <person name="Bao F."/>
            <person name="Hu Y."/>
            <person name="Wan P."/>
            <person name="Li L."/>
            <person name="Deng X."/>
            <person name="Kuang T."/>
            <person name="Xiang C."/>
            <person name="Zhu J.K."/>
            <person name="Oliver M.J."/>
            <person name="He Y."/>
        </authorList>
    </citation>
    <scope>NUCLEOTIDE SEQUENCE [LARGE SCALE GENOMIC DNA]</scope>
    <source>
        <strain evidence="3">cv. XS01</strain>
    </source>
</reference>
<evidence type="ECO:0000313" key="3">
    <source>
        <dbReference type="Proteomes" id="UP000250235"/>
    </source>
</evidence>
<protein>
    <submittedName>
        <fullName evidence="2">Uncharacterized protein</fullName>
    </submittedName>
</protein>
<name>A0A2Z7BDE5_9LAMI</name>
<sequence length="136" mass="14487">MTGYETPSSACTRSPDEIGADGFSSSSWPEQFPAARGGGGGGAQGGRRRLLEEGRGGGYKSLGLGDGFGSGPTGPGPTGEHSVHPHHRDFIVTPIADQIGRIDSVSKTEYYDLKKPFFRTPVQNDRFAPQHRQITI</sequence>
<dbReference type="AlphaFoldDB" id="A0A2Z7BDE5"/>
<accession>A0A2Z7BDE5</accession>
<dbReference type="EMBL" id="KV008730">
    <property type="protein sequence ID" value="KZV30099.1"/>
    <property type="molecule type" value="Genomic_DNA"/>
</dbReference>
<proteinExistence type="predicted"/>
<evidence type="ECO:0000256" key="1">
    <source>
        <dbReference type="SAM" id="MobiDB-lite"/>
    </source>
</evidence>
<gene>
    <name evidence="2" type="ORF">F511_44180</name>
</gene>
<dbReference type="Proteomes" id="UP000250235">
    <property type="component" value="Unassembled WGS sequence"/>
</dbReference>
<organism evidence="2 3">
    <name type="scientific">Dorcoceras hygrometricum</name>
    <dbReference type="NCBI Taxonomy" id="472368"/>
    <lineage>
        <taxon>Eukaryota</taxon>
        <taxon>Viridiplantae</taxon>
        <taxon>Streptophyta</taxon>
        <taxon>Embryophyta</taxon>
        <taxon>Tracheophyta</taxon>
        <taxon>Spermatophyta</taxon>
        <taxon>Magnoliopsida</taxon>
        <taxon>eudicotyledons</taxon>
        <taxon>Gunneridae</taxon>
        <taxon>Pentapetalae</taxon>
        <taxon>asterids</taxon>
        <taxon>lamiids</taxon>
        <taxon>Lamiales</taxon>
        <taxon>Gesneriaceae</taxon>
        <taxon>Didymocarpoideae</taxon>
        <taxon>Trichosporeae</taxon>
        <taxon>Loxocarpinae</taxon>
        <taxon>Dorcoceras</taxon>
    </lineage>
</organism>
<feature type="region of interest" description="Disordered" evidence="1">
    <location>
        <begin position="1"/>
        <end position="88"/>
    </location>
</feature>
<feature type="compositionally biased region" description="Gly residues" evidence="1">
    <location>
        <begin position="56"/>
        <end position="77"/>
    </location>
</feature>
<feature type="compositionally biased region" description="Polar residues" evidence="1">
    <location>
        <begin position="1"/>
        <end position="12"/>
    </location>
</feature>
<evidence type="ECO:0000313" key="2">
    <source>
        <dbReference type="EMBL" id="KZV30099.1"/>
    </source>
</evidence>